<keyword evidence="6" id="KW-0443">Lipid metabolism</keyword>
<gene>
    <name evidence="8" type="ORF">FEM48_Zijuj01G0298200</name>
</gene>
<comment type="subcellular location">
    <subcellularLocation>
        <location evidence="1 6">Plastid</location>
        <location evidence="1 6">Chloroplast</location>
    </subcellularLocation>
</comment>
<evidence type="ECO:0000259" key="7">
    <source>
        <dbReference type="Pfam" id="PF01643"/>
    </source>
</evidence>
<dbReference type="GO" id="GO:0016297">
    <property type="term" value="F:fatty acyl-[ACP] hydrolase activity"/>
    <property type="evidence" value="ECO:0007669"/>
    <property type="project" value="InterPro"/>
</dbReference>
<dbReference type="PANTHER" id="PTHR31727:SF2">
    <property type="entry name" value="PALMITOYL-ACYL CARRIER PROTEIN THIOESTERASE, CHLOROPLASTIC"/>
    <property type="match status" value="1"/>
</dbReference>
<evidence type="ECO:0000256" key="5">
    <source>
        <dbReference type="ARBA" id="ARBA00022946"/>
    </source>
</evidence>
<dbReference type="PANTHER" id="PTHR31727">
    <property type="entry name" value="OLEOYL-ACYL CARRIER PROTEIN THIOESTERASE 1, CHLOROPLASTIC"/>
    <property type="match status" value="1"/>
</dbReference>
<dbReference type="SUPFAM" id="SSF54637">
    <property type="entry name" value="Thioesterase/thiol ester dehydrase-isomerase"/>
    <property type="match status" value="1"/>
</dbReference>
<evidence type="ECO:0000256" key="3">
    <source>
        <dbReference type="ARBA" id="ARBA00022528"/>
    </source>
</evidence>
<evidence type="ECO:0000313" key="8">
    <source>
        <dbReference type="EMBL" id="KAH7547329.1"/>
    </source>
</evidence>
<comment type="similarity">
    <text evidence="2 6">Belongs to the acyl-ACP thioesterase family.</text>
</comment>
<name>A0A978W5U5_ZIZJJ</name>
<dbReference type="Proteomes" id="UP000813462">
    <property type="component" value="Unassembled WGS sequence"/>
</dbReference>
<dbReference type="GO" id="GO:0000036">
    <property type="term" value="F:acyl carrier activity"/>
    <property type="evidence" value="ECO:0007669"/>
    <property type="project" value="TreeGrafter"/>
</dbReference>
<feature type="domain" description="Acyl-ACP thioesterase N-terminal hotdog" evidence="7">
    <location>
        <begin position="35"/>
        <end position="171"/>
    </location>
</feature>
<sequence>MLTNLAAPRPFMEIITAAEKIVVEDIFGGRLLQGGLVFQQNFLIRVSELGPDCKASIEALINILQESAMNHFKSAGLMAKEVGASTPEMSRRNLIWVVYRMKIVVESYPSWADMIQVETWTCASGRNGMRRDWIVRDYKTGKTLLRAFCVYLMMNKRTRKLSKFIEEVREETKSIFMEITDPTIDDNEDDRKLRELDFDTADHVQSECSSLDIREPENDKYNLGVHEGVWDGQCAGIFMCFFLQSRVYKKRRD</sequence>
<evidence type="ECO:0000313" key="9">
    <source>
        <dbReference type="Proteomes" id="UP000813462"/>
    </source>
</evidence>
<keyword evidence="6" id="KW-0378">Hydrolase</keyword>
<evidence type="ECO:0000256" key="4">
    <source>
        <dbReference type="ARBA" id="ARBA00022640"/>
    </source>
</evidence>
<evidence type="ECO:0000256" key="2">
    <source>
        <dbReference type="ARBA" id="ARBA00006500"/>
    </source>
</evidence>
<accession>A0A978W5U5</accession>
<keyword evidence="4 6" id="KW-0934">Plastid</keyword>
<reference evidence="8" key="1">
    <citation type="journal article" date="2021" name="Front. Plant Sci.">
        <title>Chromosome-Scale Genome Assembly for Chinese Sour Jujube and Insights Into Its Genome Evolution and Domestication Signature.</title>
        <authorList>
            <person name="Shen L.-Y."/>
            <person name="Luo H."/>
            <person name="Wang X.-L."/>
            <person name="Wang X.-M."/>
            <person name="Qiu X.-J."/>
            <person name="Liu H."/>
            <person name="Zhou S.-S."/>
            <person name="Jia K.-H."/>
            <person name="Nie S."/>
            <person name="Bao Y.-T."/>
            <person name="Zhang R.-G."/>
            <person name="Yun Q.-Z."/>
            <person name="Chai Y.-H."/>
            <person name="Lu J.-Y."/>
            <person name="Li Y."/>
            <person name="Zhao S.-W."/>
            <person name="Mao J.-F."/>
            <person name="Jia S.-G."/>
            <person name="Mao Y.-M."/>
        </authorList>
    </citation>
    <scope>NUCLEOTIDE SEQUENCE</scope>
    <source>
        <strain evidence="8">AT0</strain>
        <tissue evidence="8">Leaf</tissue>
    </source>
</reference>
<keyword evidence="6" id="KW-0275">Fatty acid biosynthesis</keyword>
<evidence type="ECO:0000256" key="6">
    <source>
        <dbReference type="RuleBase" id="RU363096"/>
    </source>
</evidence>
<keyword evidence="3 6" id="KW-0150">Chloroplast</keyword>
<dbReference type="Pfam" id="PF01643">
    <property type="entry name" value="Acyl-ACP_TE"/>
    <property type="match status" value="1"/>
</dbReference>
<dbReference type="GO" id="GO:0009507">
    <property type="term" value="C:chloroplast"/>
    <property type="evidence" value="ECO:0007669"/>
    <property type="project" value="UniProtKB-SubCell"/>
</dbReference>
<dbReference type="InterPro" id="IPR045023">
    <property type="entry name" value="FATA/B"/>
</dbReference>
<evidence type="ECO:0000256" key="1">
    <source>
        <dbReference type="ARBA" id="ARBA00004229"/>
    </source>
</evidence>
<dbReference type="AlphaFoldDB" id="A0A978W5U5"/>
<organism evidence="8 9">
    <name type="scientific">Ziziphus jujuba var. spinosa</name>
    <dbReference type="NCBI Taxonomy" id="714518"/>
    <lineage>
        <taxon>Eukaryota</taxon>
        <taxon>Viridiplantae</taxon>
        <taxon>Streptophyta</taxon>
        <taxon>Embryophyta</taxon>
        <taxon>Tracheophyta</taxon>
        <taxon>Spermatophyta</taxon>
        <taxon>Magnoliopsida</taxon>
        <taxon>eudicotyledons</taxon>
        <taxon>Gunneridae</taxon>
        <taxon>Pentapetalae</taxon>
        <taxon>rosids</taxon>
        <taxon>fabids</taxon>
        <taxon>Rosales</taxon>
        <taxon>Rhamnaceae</taxon>
        <taxon>Paliureae</taxon>
        <taxon>Ziziphus</taxon>
    </lineage>
</organism>
<protein>
    <recommendedName>
        <fullName evidence="6">Acyl-[acyl-carrier-protein] hydrolase</fullName>
        <ecNumber evidence="6">3.1.2.-</ecNumber>
    </recommendedName>
</protein>
<dbReference type="InterPro" id="IPR002864">
    <property type="entry name" value="Acyl-ACP_thioesterase_NHD"/>
</dbReference>
<dbReference type="Gene3D" id="3.10.129.10">
    <property type="entry name" value="Hotdog Thioesterase"/>
    <property type="match status" value="1"/>
</dbReference>
<keyword evidence="6" id="KW-0276">Fatty acid metabolism</keyword>
<proteinExistence type="inferred from homology"/>
<dbReference type="EC" id="3.1.2.-" evidence="6"/>
<keyword evidence="5" id="KW-0809">Transit peptide</keyword>
<dbReference type="EMBL" id="JAEACU010000001">
    <property type="protein sequence ID" value="KAH7547329.1"/>
    <property type="molecule type" value="Genomic_DNA"/>
</dbReference>
<dbReference type="InterPro" id="IPR029069">
    <property type="entry name" value="HotDog_dom_sf"/>
</dbReference>
<keyword evidence="6" id="KW-0444">Lipid biosynthesis</keyword>
<comment type="caution">
    <text evidence="8">The sequence shown here is derived from an EMBL/GenBank/DDBJ whole genome shotgun (WGS) entry which is preliminary data.</text>
</comment>
<comment type="function">
    <text evidence="6">Plays an essential role in chain termination during de novo fatty acid synthesis.</text>
</comment>